<name>A0A0G0TAA2_9BACT</name>
<comment type="caution">
    <text evidence="1">The sequence shown here is derived from an EMBL/GenBank/DDBJ whole genome shotgun (WGS) entry which is preliminary data.</text>
</comment>
<evidence type="ECO:0000313" key="1">
    <source>
        <dbReference type="EMBL" id="KKR71721.1"/>
    </source>
</evidence>
<evidence type="ECO:0008006" key="3">
    <source>
        <dbReference type="Google" id="ProtNLM"/>
    </source>
</evidence>
<dbReference type="Proteomes" id="UP000034013">
    <property type="component" value="Unassembled WGS sequence"/>
</dbReference>
<sequence>MTVSKVITALKNTRSNFFTPATLGSVLGYSNKNSLYKTIQRLERAKIISRLGSGKYYFGHELPLDFSVANFLVQPSYISLETALNFYGILSQFPFSITSVSTAKSKTISNKDREFEYTHISRNLYWGFVKTNNYLMATPEKAVIDSFYLACKGLRSANFDEWDWTIIDKIKLQEYAKQVKFLPFNKYYARNARV</sequence>
<proteinExistence type="predicted"/>
<dbReference type="EMBL" id="LBZO01000055">
    <property type="protein sequence ID" value="KKR71721.1"/>
    <property type="molecule type" value="Genomic_DNA"/>
</dbReference>
<gene>
    <name evidence="1" type="ORF">UU16_C0055G0007</name>
</gene>
<organism evidence="1 2">
    <name type="scientific">Candidatus Woesebacteria bacterium GW2011_GWA2_40_7</name>
    <dbReference type="NCBI Taxonomy" id="1618562"/>
    <lineage>
        <taxon>Bacteria</taxon>
        <taxon>Candidatus Woeseibacteriota</taxon>
    </lineage>
</organism>
<reference evidence="1 2" key="1">
    <citation type="journal article" date="2015" name="Nature">
        <title>rRNA introns, odd ribosomes, and small enigmatic genomes across a large radiation of phyla.</title>
        <authorList>
            <person name="Brown C.T."/>
            <person name="Hug L.A."/>
            <person name="Thomas B.C."/>
            <person name="Sharon I."/>
            <person name="Castelle C.J."/>
            <person name="Singh A."/>
            <person name="Wilkins M.J."/>
            <person name="Williams K.H."/>
            <person name="Banfield J.F."/>
        </authorList>
    </citation>
    <scope>NUCLEOTIDE SEQUENCE [LARGE SCALE GENOMIC DNA]</scope>
</reference>
<accession>A0A0G0TAA2</accession>
<evidence type="ECO:0000313" key="2">
    <source>
        <dbReference type="Proteomes" id="UP000034013"/>
    </source>
</evidence>
<dbReference type="AlphaFoldDB" id="A0A0G0TAA2"/>
<protein>
    <recommendedName>
        <fullName evidence="3">Transcriptional regulator</fullName>
    </recommendedName>
</protein>